<gene>
    <name evidence="1" type="ORF">PENNAL_c0833G03855</name>
</gene>
<organism evidence="1 2">
    <name type="scientific">Penicillium nalgiovense</name>
    <dbReference type="NCBI Taxonomy" id="60175"/>
    <lineage>
        <taxon>Eukaryota</taxon>
        <taxon>Fungi</taxon>
        <taxon>Dikarya</taxon>
        <taxon>Ascomycota</taxon>
        <taxon>Pezizomycotina</taxon>
        <taxon>Eurotiomycetes</taxon>
        <taxon>Eurotiomycetidae</taxon>
        <taxon>Eurotiales</taxon>
        <taxon>Aspergillaceae</taxon>
        <taxon>Penicillium</taxon>
    </lineage>
</organism>
<evidence type="ECO:0000313" key="2">
    <source>
        <dbReference type="Proteomes" id="UP000191691"/>
    </source>
</evidence>
<dbReference type="AlphaFoldDB" id="A0A1V6U9C9"/>
<dbReference type="EMBL" id="MOOB01000833">
    <property type="protein sequence ID" value="OQE35097.1"/>
    <property type="molecule type" value="Genomic_DNA"/>
</dbReference>
<accession>A0A1V6U9C9</accession>
<keyword evidence="2" id="KW-1185">Reference proteome</keyword>
<comment type="caution">
    <text evidence="1">The sequence shown here is derived from an EMBL/GenBank/DDBJ whole genome shotgun (WGS) entry which is preliminary data.</text>
</comment>
<evidence type="ECO:0000313" key="1">
    <source>
        <dbReference type="EMBL" id="OQE35097.1"/>
    </source>
</evidence>
<protein>
    <submittedName>
        <fullName evidence="1">Uncharacterized protein</fullName>
    </submittedName>
</protein>
<reference evidence="2" key="1">
    <citation type="journal article" date="2017" name="Nat. Microbiol.">
        <title>Global analysis of biosynthetic gene clusters reveals vast potential of secondary metabolite production in Penicillium species.</title>
        <authorList>
            <person name="Nielsen J.C."/>
            <person name="Grijseels S."/>
            <person name="Prigent S."/>
            <person name="Ji B."/>
            <person name="Dainat J."/>
            <person name="Nielsen K.F."/>
            <person name="Frisvad J.C."/>
            <person name="Workman M."/>
            <person name="Nielsen J."/>
        </authorList>
    </citation>
    <scope>NUCLEOTIDE SEQUENCE [LARGE SCALE GENOMIC DNA]</scope>
    <source>
        <strain evidence="2">IBT 13039</strain>
    </source>
</reference>
<feature type="non-terminal residue" evidence="1">
    <location>
        <position position="43"/>
    </location>
</feature>
<dbReference type="Proteomes" id="UP000191691">
    <property type="component" value="Unassembled WGS sequence"/>
</dbReference>
<sequence length="43" mass="4889">MHGHRNLQLQATDRPIPAHTASKCILRRTNCFDEGVTCQQPRS</sequence>
<proteinExistence type="predicted"/>
<name>A0A1V6U9C9_PENNA</name>